<dbReference type="Proteomes" id="UP001321542">
    <property type="component" value="Chromosome"/>
</dbReference>
<protein>
    <submittedName>
        <fullName evidence="1">Uncharacterized protein</fullName>
    </submittedName>
</protein>
<evidence type="ECO:0000313" key="1">
    <source>
        <dbReference type="EMBL" id="BBC31201.1"/>
    </source>
</evidence>
<accession>A0ABM7F3M3</accession>
<evidence type="ECO:0000313" key="2">
    <source>
        <dbReference type="Proteomes" id="UP001321542"/>
    </source>
</evidence>
<proteinExistence type="predicted"/>
<organism evidence="1 2">
    <name type="scientific">Streptomyces graminofaciens</name>
    <dbReference type="NCBI Taxonomy" id="68212"/>
    <lineage>
        <taxon>Bacteria</taxon>
        <taxon>Bacillati</taxon>
        <taxon>Actinomycetota</taxon>
        <taxon>Actinomycetes</taxon>
        <taxon>Kitasatosporales</taxon>
        <taxon>Streptomycetaceae</taxon>
        <taxon>Streptomyces</taxon>
    </lineage>
</organism>
<gene>
    <name evidence="1" type="ORF">SGFS_024950</name>
</gene>
<reference evidence="1 2" key="2">
    <citation type="journal article" date="2023" name="ChemBioChem">
        <title>Acyltransferase Domain Exchange between Two Independent Type I Polyketide Synthases in the Same Producer Strain of Macrolide Antibiotics.</title>
        <authorList>
            <person name="Kudo F."/>
            <person name="Kishikawa K."/>
            <person name="Tsuboi K."/>
            <person name="Kido T."/>
            <person name="Usui T."/>
            <person name="Hashimoto J."/>
            <person name="Shin-Ya K."/>
            <person name="Miyanaga A."/>
            <person name="Eguchi T."/>
        </authorList>
    </citation>
    <scope>NUCLEOTIDE SEQUENCE [LARGE SCALE GENOMIC DNA]</scope>
    <source>
        <strain evidence="1 2">A-8890</strain>
    </source>
</reference>
<reference evidence="1 2" key="1">
    <citation type="journal article" date="2010" name="ChemBioChem">
        <title>Cloning and characterization of the biosynthetic gene cluster of 16-membered macrolide antibiotic FD-891: involvement of a dual functional cytochrome P450 monooxygenase catalyzing epoxidation and hydroxylation.</title>
        <authorList>
            <person name="Kudo F."/>
            <person name="Motegi A."/>
            <person name="Mizoue K."/>
            <person name="Eguchi T."/>
        </authorList>
    </citation>
    <scope>NUCLEOTIDE SEQUENCE [LARGE SCALE GENOMIC DNA]</scope>
    <source>
        <strain evidence="1 2">A-8890</strain>
    </source>
</reference>
<name>A0ABM7F3M3_9ACTN</name>
<sequence length="70" mass="7367">MWWLGRVLLALIDTSTALRELGVVVTIKAVEGNFLQSFRSADPGAAVAARAIVSYVTRVPRPAGTAGQLG</sequence>
<keyword evidence="2" id="KW-1185">Reference proteome</keyword>
<dbReference type="EMBL" id="AP018448">
    <property type="protein sequence ID" value="BBC31201.1"/>
    <property type="molecule type" value="Genomic_DNA"/>
</dbReference>